<protein>
    <submittedName>
        <fullName evidence="1">Uncharacterized protein</fullName>
    </submittedName>
</protein>
<evidence type="ECO:0000313" key="1">
    <source>
        <dbReference type="EMBL" id="NKC30203.1"/>
    </source>
</evidence>
<gene>
    <name evidence="1" type="ORF">HEQ75_04975</name>
</gene>
<accession>A0ABX1E312</accession>
<evidence type="ECO:0000313" key="2">
    <source>
        <dbReference type="Proteomes" id="UP000787635"/>
    </source>
</evidence>
<dbReference type="RefSeq" id="WP_168027824.1">
    <property type="nucleotide sequence ID" value="NZ_JAAVNE010000005.1"/>
</dbReference>
<organism evidence="1 2">
    <name type="scientific">Falsiroseomonas selenitidurans</name>
    <dbReference type="NCBI Taxonomy" id="2716335"/>
    <lineage>
        <taxon>Bacteria</taxon>
        <taxon>Pseudomonadati</taxon>
        <taxon>Pseudomonadota</taxon>
        <taxon>Alphaproteobacteria</taxon>
        <taxon>Acetobacterales</taxon>
        <taxon>Roseomonadaceae</taxon>
        <taxon>Falsiroseomonas</taxon>
    </lineage>
</organism>
<reference evidence="1 2" key="1">
    <citation type="submission" date="2020-03" db="EMBL/GenBank/DDBJ databases">
        <title>Roseomonas selenitidurans sp. nov. isolated from urban soil.</title>
        <authorList>
            <person name="Liu H."/>
        </authorList>
    </citation>
    <scope>NUCLEOTIDE SEQUENCE [LARGE SCALE GENOMIC DNA]</scope>
    <source>
        <strain evidence="1 2">BU-1</strain>
    </source>
</reference>
<keyword evidence="2" id="KW-1185">Reference proteome</keyword>
<sequence length="105" mass="11304">MPDKNGVSARETLEGLLARRLSDKARAEVEADLQGPPLPAAGAYLWDWFLELHDARPAGGMGGPASLTYADIQAWCGLRGVRLAPWETAALTALDRAFRRAMAKG</sequence>
<name>A0ABX1E312_9PROT</name>
<dbReference type="InterPro" id="IPR056919">
    <property type="entry name" value="Phage_TAC_18"/>
</dbReference>
<dbReference type="Pfam" id="PF23812">
    <property type="entry name" value="Phage_TAC_18"/>
    <property type="match status" value="1"/>
</dbReference>
<dbReference type="EMBL" id="JAAVNE010000005">
    <property type="protein sequence ID" value="NKC30203.1"/>
    <property type="molecule type" value="Genomic_DNA"/>
</dbReference>
<proteinExistence type="predicted"/>
<dbReference type="Proteomes" id="UP000787635">
    <property type="component" value="Unassembled WGS sequence"/>
</dbReference>
<comment type="caution">
    <text evidence="1">The sequence shown here is derived from an EMBL/GenBank/DDBJ whole genome shotgun (WGS) entry which is preliminary data.</text>
</comment>